<organism evidence="1 2">
    <name type="scientific">Xylaria bambusicola</name>
    <dbReference type="NCBI Taxonomy" id="326684"/>
    <lineage>
        <taxon>Eukaryota</taxon>
        <taxon>Fungi</taxon>
        <taxon>Dikarya</taxon>
        <taxon>Ascomycota</taxon>
        <taxon>Pezizomycotina</taxon>
        <taxon>Sordariomycetes</taxon>
        <taxon>Xylariomycetidae</taxon>
        <taxon>Xylariales</taxon>
        <taxon>Xylariaceae</taxon>
        <taxon>Xylaria</taxon>
    </lineage>
</organism>
<dbReference type="EMBL" id="JAWHQM010000003">
    <property type="protein sequence ID" value="KAK5626185.1"/>
    <property type="molecule type" value="Genomic_DNA"/>
</dbReference>
<name>A0AAN7U657_9PEZI</name>
<gene>
    <name evidence="1" type="ORF">RRF57_001900</name>
</gene>
<evidence type="ECO:0000313" key="1">
    <source>
        <dbReference type="EMBL" id="KAK5626185.1"/>
    </source>
</evidence>
<accession>A0AAN7U657</accession>
<evidence type="ECO:0000313" key="2">
    <source>
        <dbReference type="Proteomes" id="UP001305414"/>
    </source>
</evidence>
<proteinExistence type="predicted"/>
<dbReference type="Proteomes" id="UP001305414">
    <property type="component" value="Unassembled WGS sequence"/>
</dbReference>
<protein>
    <submittedName>
        <fullName evidence="1">Uncharacterized protein</fullName>
    </submittedName>
</protein>
<keyword evidence="2" id="KW-1185">Reference proteome</keyword>
<comment type="caution">
    <text evidence="1">The sequence shown here is derived from an EMBL/GenBank/DDBJ whole genome shotgun (WGS) entry which is preliminary data.</text>
</comment>
<reference evidence="1 2" key="1">
    <citation type="submission" date="2023-10" db="EMBL/GenBank/DDBJ databases">
        <title>Draft genome sequence of Xylaria bambusicola isolate GMP-LS, the root and basal stem rot pathogen of sugarcane in Indonesia.</title>
        <authorList>
            <person name="Selvaraj P."/>
            <person name="Muralishankar V."/>
            <person name="Muruganantham S."/>
            <person name="Sp S."/>
            <person name="Haryani S."/>
            <person name="Lau K.J.X."/>
            <person name="Naqvi N.I."/>
        </authorList>
    </citation>
    <scope>NUCLEOTIDE SEQUENCE [LARGE SCALE GENOMIC DNA]</scope>
    <source>
        <strain evidence="1">GMP-LS</strain>
    </source>
</reference>
<dbReference type="AlphaFoldDB" id="A0AAN7U657"/>
<sequence>MSYTGTRSLTVAILTNVTSNSTVHATSRYVERGNIWERQNPGWQWKTGIEQTCQLVSLGSPVICMR</sequence>